<dbReference type="PANTHER" id="PTHR15321:SF3">
    <property type="entry name" value="TP53-BINDING PROTEIN 1"/>
    <property type="match status" value="1"/>
</dbReference>
<feature type="compositionally biased region" description="Acidic residues" evidence="4">
    <location>
        <begin position="244"/>
        <end position="268"/>
    </location>
</feature>
<feature type="compositionally biased region" description="Basic residues" evidence="4">
    <location>
        <begin position="445"/>
        <end position="454"/>
    </location>
</feature>
<feature type="compositionally biased region" description="Acidic residues" evidence="4">
    <location>
        <begin position="459"/>
        <end position="477"/>
    </location>
</feature>
<feature type="compositionally biased region" description="Basic and acidic residues" evidence="4">
    <location>
        <begin position="135"/>
        <end position="153"/>
    </location>
</feature>
<evidence type="ECO:0000313" key="7">
    <source>
        <dbReference type="Proteomes" id="UP000005237"/>
    </source>
</evidence>
<proteinExistence type="predicted"/>
<accession>A0A8R1DF30</accession>
<reference evidence="7" key="1">
    <citation type="submission" date="2010-08" db="EMBL/GenBank/DDBJ databases">
        <authorList>
            <consortium name="Caenorhabditis japonica Sequencing Consortium"/>
            <person name="Wilson R.K."/>
        </authorList>
    </citation>
    <scope>NUCLEOTIDE SEQUENCE [LARGE SCALE GENOMIC DNA]</scope>
    <source>
        <strain evidence="7">DF5081</strain>
    </source>
</reference>
<dbReference type="Pfam" id="PF18428">
    <property type="entry name" value="BRCT_3"/>
    <property type="match status" value="1"/>
</dbReference>
<dbReference type="InterPro" id="IPR047252">
    <property type="entry name" value="TP53BP1-like"/>
</dbReference>
<dbReference type="GO" id="GO:0000077">
    <property type="term" value="P:DNA damage checkpoint signaling"/>
    <property type="evidence" value="ECO:0007669"/>
    <property type="project" value="TreeGrafter"/>
</dbReference>
<dbReference type="GO" id="GO:0045944">
    <property type="term" value="P:positive regulation of transcription by RNA polymerase II"/>
    <property type="evidence" value="ECO:0007669"/>
    <property type="project" value="TreeGrafter"/>
</dbReference>
<feature type="compositionally biased region" description="Acidic residues" evidence="4">
    <location>
        <begin position="154"/>
        <end position="173"/>
    </location>
</feature>
<feature type="compositionally biased region" description="Low complexity" evidence="4">
    <location>
        <begin position="651"/>
        <end position="662"/>
    </location>
</feature>
<evidence type="ECO:0000256" key="4">
    <source>
        <dbReference type="SAM" id="MobiDB-lite"/>
    </source>
</evidence>
<dbReference type="GO" id="GO:0042393">
    <property type="term" value="F:histone binding"/>
    <property type="evidence" value="ECO:0007669"/>
    <property type="project" value="TreeGrafter"/>
</dbReference>
<comment type="subcellular location">
    <subcellularLocation>
        <location evidence="1">Nucleus</location>
    </subcellularLocation>
</comment>
<feature type="domain" description="BRCT" evidence="5">
    <location>
        <begin position="898"/>
        <end position="1003"/>
    </location>
</feature>
<dbReference type="Pfam" id="PF24680">
    <property type="entry name" value="SH3_Hsr9"/>
    <property type="match status" value="1"/>
</dbReference>
<keyword evidence="3" id="KW-0539">Nucleus</keyword>
<dbReference type="GO" id="GO:0005634">
    <property type="term" value="C:nucleus"/>
    <property type="evidence" value="ECO:0007669"/>
    <property type="project" value="UniProtKB-SubCell"/>
</dbReference>
<feature type="compositionally biased region" description="Basic and acidic residues" evidence="4">
    <location>
        <begin position="416"/>
        <end position="425"/>
    </location>
</feature>
<dbReference type="InterPro" id="IPR001357">
    <property type="entry name" value="BRCT_dom"/>
</dbReference>
<feature type="compositionally biased region" description="Polar residues" evidence="4">
    <location>
        <begin position="489"/>
        <end position="498"/>
    </location>
</feature>
<dbReference type="Gene3D" id="3.40.50.10190">
    <property type="entry name" value="BRCT domain"/>
    <property type="match status" value="2"/>
</dbReference>
<feature type="compositionally biased region" description="Acidic residues" evidence="4">
    <location>
        <begin position="426"/>
        <end position="437"/>
    </location>
</feature>
<dbReference type="SMART" id="SM00292">
    <property type="entry name" value="BRCT"/>
    <property type="match status" value="2"/>
</dbReference>
<keyword evidence="7" id="KW-1185">Reference proteome</keyword>
<dbReference type="InterPro" id="IPR047250">
    <property type="entry name" value="BRCT_p53bp1-like_rpt2"/>
</dbReference>
<dbReference type="CDD" id="cd17745">
    <property type="entry name" value="BRCT_p53bp1_rpt1"/>
    <property type="match status" value="1"/>
</dbReference>
<organism evidence="6 7">
    <name type="scientific">Caenorhabditis japonica</name>
    <dbReference type="NCBI Taxonomy" id="281687"/>
    <lineage>
        <taxon>Eukaryota</taxon>
        <taxon>Metazoa</taxon>
        <taxon>Ecdysozoa</taxon>
        <taxon>Nematoda</taxon>
        <taxon>Chromadorea</taxon>
        <taxon>Rhabditida</taxon>
        <taxon>Rhabditina</taxon>
        <taxon>Rhabditomorpha</taxon>
        <taxon>Rhabditoidea</taxon>
        <taxon>Rhabditidae</taxon>
        <taxon>Peloderinae</taxon>
        <taxon>Caenorhabditis</taxon>
    </lineage>
</organism>
<feature type="compositionally biased region" description="Acidic residues" evidence="4">
    <location>
        <begin position="511"/>
        <end position="520"/>
    </location>
</feature>
<dbReference type="PROSITE" id="PS50172">
    <property type="entry name" value="BRCT"/>
    <property type="match status" value="1"/>
</dbReference>
<dbReference type="InterPro" id="IPR047249">
    <property type="entry name" value="BRCT_p53bp1-like_rpt1"/>
</dbReference>
<keyword evidence="2" id="KW-0227">DNA damage</keyword>
<dbReference type="Proteomes" id="UP000005237">
    <property type="component" value="Unassembled WGS sequence"/>
</dbReference>
<evidence type="ECO:0000256" key="3">
    <source>
        <dbReference type="ARBA" id="ARBA00023242"/>
    </source>
</evidence>
<evidence type="ECO:0000256" key="2">
    <source>
        <dbReference type="ARBA" id="ARBA00022763"/>
    </source>
</evidence>
<feature type="compositionally biased region" description="Polar residues" evidence="4">
    <location>
        <begin position="1"/>
        <end position="48"/>
    </location>
</feature>
<protein>
    <submittedName>
        <fullName evidence="6">BRCT domain-containing protein</fullName>
    </submittedName>
</protein>
<feature type="region of interest" description="Disordered" evidence="4">
    <location>
        <begin position="587"/>
        <end position="686"/>
    </location>
</feature>
<feature type="region of interest" description="Disordered" evidence="4">
    <location>
        <begin position="1"/>
        <end position="548"/>
    </location>
</feature>
<dbReference type="CDD" id="cd17724">
    <property type="entry name" value="BRCT_p53bp1_rpt2"/>
    <property type="match status" value="1"/>
</dbReference>
<feature type="compositionally biased region" description="Acidic residues" evidence="4">
    <location>
        <begin position="329"/>
        <end position="356"/>
    </location>
</feature>
<reference evidence="6" key="2">
    <citation type="submission" date="2022-06" db="UniProtKB">
        <authorList>
            <consortium name="EnsemblMetazoa"/>
        </authorList>
    </citation>
    <scope>IDENTIFICATION</scope>
    <source>
        <strain evidence="6">DF5081</strain>
    </source>
</reference>
<feature type="compositionally biased region" description="Low complexity" evidence="4">
    <location>
        <begin position="394"/>
        <end position="408"/>
    </location>
</feature>
<dbReference type="AlphaFoldDB" id="A0A8R1DF30"/>
<evidence type="ECO:0000256" key="1">
    <source>
        <dbReference type="ARBA" id="ARBA00004123"/>
    </source>
</evidence>
<evidence type="ECO:0000313" key="6">
    <source>
        <dbReference type="EnsemblMetazoa" id="CJA00195.1"/>
    </source>
</evidence>
<dbReference type="InterPro" id="IPR036420">
    <property type="entry name" value="BRCT_dom_sf"/>
</dbReference>
<evidence type="ECO:0000259" key="5">
    <source>
        <dbReference type="PROSITE" id="PS50172"/>
    </source>
</evidence>
<dbReference type="EnsemblMetazoa" id="CJA00195.1">
    <property type="protein sequence ID" value="CJA00195.1"/>
    <property type="gene ID" value="WBGene00119399"/>
</dbReference>
<dbReference type="Pfam" id="PF00533">
    <property type="entry name" value="BRCT"/>
    <property type="match status" value="1"/>
</dbReference>
<dbReference type="SUPFAM" id="SSF52113">
    <property type="entry name" value="BRCT domain"/>
    <property type="match status" value="2"/>
</dbReference>
<name>A0A8R1DF30_CAEJA</name>
<sequence>MESANSTMEVDGGNTTTEQVSIPSTTSVLDKSRSLFGNSSVTLSTTVRDPTPDVPDGEARAPVIETSMVIETEEMPVQSEPPLPEKEKQDEPMDTSEASAPENLGENLPEEEEVFERKVISMDTTGDATEASVEPLEREEVGENEGKEENGDEKVEEEEADGEEVEDEEENDDEVPKKKAKRAASTSEDDLDDTQEDSKEASKEPQQSDVSVEPEDKISSSEAVVGEETAEEQTDDTNSLQMDEPADTTAEEVQTENETPQEEGEEESSSLSTRRPRRSAVAAAAALSSPTPKRAARGRPSKIEEQQEKAGTSSKRGRRSLRSSKNDQDVSEEVEENEDEETQETEEDPEEEEVVEEPSPKKGRGRRSAAASAPNQEDPTTNDTPKRAGRGRRSAAAATPASTKPTPKSTRRGRKSNAELAKDEEQTGEEDGAEATEELTSPTRKSTRTPRGRKSAADVNEETQDDEEQTDEQETDETPTTSSRRSTRAKQSNASTPVTPAAKRRKKQAEDVAEEVDETVETPVKKGRAAPKSAANSSKKKDEYDPYDLDTEIEHHPEPLKNIQEIQMEVQNFGAVKYAKVGASESKYAMTEKTAESRISELQSSSATKNRRSLADMTPGKEKVKHRMSYAPTPGRKPAAKKEEVEDDDTPTSSTTPVSTPSNRGKKRKSEAAEAQSAKKQAQDLTKKLNDEEQLVVDHPQDENEPFAPGARVYAVFQKMFYPAVILTERDGLGRYKLQFVTDKVVKDVPSAGVIPLRAVLKGKTAIYDEEEVFVDHGPDDISAEIWAKGKVGIRDLDDENEPSNELKIVDWVELSFEPSEWRDYIKEKEISATAIVASNITSMSEVSRSRKPAAPREIPNSSRIRKARNVEDLASSRGASASPFDDEELLKMNEKSVGKNIFEGRVFMITSASRSNSSQVAPMLRKKNLLEFIKRNGGVVTEQITSFQERYPGSVVMLISDTYYRTHKYLAALAQGVPCVHNRWLQACAEKGEIVDHTDFLLPAGSSLFNEEVMPAPSDPSKLLAGKTIFVHSILTTREITQAGPGGTFAEIWSPMLQALGATVLECDWEKLEESEIKFDVVLVDGTFRDEVLEYAKSIGADAVTSEWVIQTIILNEAPAANTHPKFDPYRLHHRGRSP</sequence>
<dbReference type="InterPro" id="IPR056492">
    <property type="entry name" value="SH3_Hsr9"/>
</dbReference>
<feature type="compositionally biased region" description="Low complexity" evidence="4">
    <location>
        <begin position="269"/>
        <end position="292"/>
    </location>
</feature>
<feature type="compositionally biased region" description="Polar residues" evidence="4">
    <location>
        <begin position="374"/>
        <end position="383"/>
    </location>
</feature>
<dbReference type="PANTHER" id="PTHR15321">
    <property type="entry name" value="TUMOR SUPPRESSOR P53-BINDING PROTEIN 1"/>
    <property type="match status" value="1"/>
</dbReference>